<proteinExistence type="inferred from homology"/>
<keyword evidence="3" id="KW-1003">Cell membrane</keyword>
<keyword evidence="5 7" id="KW-1133">Transmembrane helix</keyword>
<dbReference type="GO" id="GO:0005886">
    <property type="term" value="C:plasma membrane"/>
    <property type="evidence" value="ECO:0007669"/>
    <property type="project" value="UniProtKB-SubCell"/>
</dbReference>
<feature type="transmembrane region" description="Helical" evidence="7">
    <location>
        <begin position="655"/>
        <end position="675"/>
    </location>
</feature>
<dbReference type="InterPro" id="IPR004869">
    <property type="entry name" value="MMPL_dom"/>
</dbReference>
<name>A0A9X0HMR4_SOLP1</name>
<dbReference type="OrthoDB" id="9805018at2"/>
<dbReference type="AlphaFoldDB" id="A0A9X0HMR4"/>
<evidence type="ECO:0000256" key="2">
    <source>
        <dbReference type="ARBA" id="ARBA00010157"/>
    </source>
</evidence>
<comment type="subcellular location">
    <subcellularLocation>
        <location evidence="1">Cell membrane</location>
        <topology evidence="1">Multi-pass membrane protein</topology>
    </subcellularLocation>
</comment>
<dbReference type="PANTHER" id="PTHR33406:SF6">
    <property type="entry name" value="MEMBRANE PROTEIN YDGH-RELATED"/>
    <property type="match status" value="1"/>
</dbReference>
<feature type="transmembrane region" description="Helical" evidence="7">
    <location>
        <begin position="396"/>
        <end position="415"/>
    </location>
</feature>
<feature type="transmembrane region" description="Helical" evidence="7">
    <location>
        <begin position="266"/>
        <end position="291"/>
    </location>
</feature>
<dbReference type="InterPro" id="IPR050545">
    <property type="entry name" value="Mycobact_MmpL"/>
</dbReference>
<dbReference type="PANTHER" id="PTHR33406">
    <property type="entry name" value="MEMBRANE PROTEIN MJ1562-RELATED"/>
    <property type="match status" value="1"/>
</dbReference>
<evidence type="ECO:0000259" key="8">
    <source>
        <dbReference type="PROSITE" id="PS50156"/>
    </source>
</evidence>
<evidence type="ECO:0000256" key="3">
    <source>
        <dbReference type="ARBA" id="ARBA00022475"/>
    </source>
</evidence>
<feature type="transmembrane region" description="Helical" evidence="7">
    <location>
        <begin position="599"/>
        <end position="618"/>
    </location>
</feature>
<evidence type="ECO:0000256" key="6">
    <source>
        <dbReference type="ARBA" id="ARBA00023136"/>
    </source>
</evidence>
<feature type="transmembrane region" description="Helical" evidence="7">
    <location>
        <begin position="312"/>
        <end position="334"/>
    </location>
</feature>
<keyword evidence="4 7" id="KW-0812">Transmembrane</keyword>
<dbReference type="SUPFAM" id="SSF82866">
    <property type="entry name" value="Multidrug efflux transporter AcrB transmembrane domain"/>
    <property type="match status" value="2"/>
</dbReference>
<dbReference type="Proteomes" id="UP000054223">
    <property type="component" value="Unassembled WGS sequence"/>
</dbReference>
<protein>
    <recommendedName>
        <fullName evidence="8">SSD domain-containing protein</fullName>
    </recommendedName>
</protein>
<feature type="domain" description="SSD" evidence="8">
    <location>
        <begin position="249"/>
        <end position="365"/>
    </location>
</feature>
<accession>A0A9X0HMR4</accession>
<feature type="transmembrane region" description="Helical" evidence="7">
    <location>
        <begin position="214"/>
        <end position="233"/>
    </location>
</feature>
<evidence type="ECO:0000256" key="5">
    <source>
        <dbReference type="ARBA" id="ARBA00022989"/>
    </source>
</evidence>
<comment type="caution">
    <text evidence="9">The sequence shown here is derived from an EMBL/GenBank/DDBJ whole genome shotgun (WGS) entry which is preliminary data.</text>
</comment>
<comment type="similarity">
    <text evidence="2">Belongs to the resistance-nodulation-cell division (RND) (TC 2.A.6) family. MmpL subfamily.</text>
</comment>
<gene>
    <name evidence="9" type="ORF">ASU33_12085</name>
</gene>
<dbReference type="EMBL" id="LNAL01000006">
    <property type="protein sequence ID" value="KUG08856.1"/>
    <property type="molecule type" value="Genomic_DNA"/>
</dbReference>
<dbReference type="Gene3D" id="1.20.1640.10">
    <property type="entry name" value="Multidrug efflux transporter AcrB transmembrane domain"/>
    <property type="match status" value="2"/>
</dbReference>
<dbReference type="PROSITE" id="PS50156">
    <property type="entry name" value="SSD"/>
    <property type="match status" value="1"/>
</dbReference>
<feature type="transmembrane region" description="Helical" evidence="7">
    <location>
        <begin position="723"/>
        <end position="752"/>
    </location>
</feature>
<evidence type="ECO:0000313" key="9">
    <source>
        <dbReference type="EMBL" id="KUG08856.1"/>
    </source>
</evidence>
<evidence type="ECO:0000256" key="1">
    <source>
        <dbReference type="ARBA" id="ARBA00004651"/>
    </source>
</evidence>
<feature type="transmembrane region" description="Helical" evidence="7">
    <location>
        <begin position="695"/>
        <end position="717"/>
    </location>
</feature>
<evidence type="ECO:0000313" key="10">
    <source>
        <dbReference type="Proteomes" id="UP000054223"/>
    </source>
</evidence>
<feature type="transmembrane region" description="Helical" evidence="7">
    <location>
        <begin position="340"/>
        <end position="366"/>
    </location>
</feature>
<reference evidence="9 10" key="1">
    <citation type="submission" date="2015-11" db="EMBL/GenBank/DDBJ databases">
        <title>Solirubrum puertoriconensis gen. nov. an environmental bacteria isolated in Puerto Rico.</title>
        <authorList>
            <person name="Cuebas-Irizarry M.F."/>
            <person name="Montalvo-Rodriguez R."/>
        </authorList>
    </citation>
    <scope>NUCLEOTIDE SEQUENCE [LARGE SCALE GENOMIC DNA]</scope>
    <source>
        <strain evidence="9 10">MC1A</strain>
    </source>
</reference>
<evidence type="ECO:0000256" key="7">
    <source>
        <dbReference type="SAM" id="Phobius"/>
    </source>
</evidence>
<dbReference type="RefSeq" id="WP_059070661.1">
    <property type="nucleotide sequence ID" value="NZ_LNAL01000006.1"/>
</dbReference>
<evidence type="ECO:0000256" key="4">
    <source>
        <dbReference type="ARBA" id="ARBA00022692"/>
    </source>
</evidence>
<keyword evidence="6 7" id="KW-0472">Membrane</keyword>
<feature type="transmembrane region" description="Helical" evidence="7">
    <location>
        <begin position="240"/>
        <end position="260"/>
    </location>
</feature>
<keyword evidence="10" id="KW-1185">Reference proteome</keyword>
<dbReference type="InterPro" id="IPR000731">
    <property type="entry name" value="SSD"/>
</dbReference>
<dbReference type="Pfam" id="PF03176">
    <property type="entry name" value="MMPL"/>
    <property type="match status" value="2"/>
</dbReference>
<organism evidence="9 10">
    <name type="scientific">Solirubrum puertoriconensis</name>
    <dbReference type="NCBI Taxonomy" id="1751427"/>
    <lineage>
        <taxon>Bacteria</taxon>
        <taxon>Pseudomonadati</taxon>
        <taxon>Bacteroidota</taxon>
        <taxon>Cytophagia</taxon>
        <taxon>Cytophagales</taxon>
    </lineage>
</organism>
<sequence length="770" mass="84679">MLSPRSLSLLTLLSLVLLAAVAATGLLRLRFNYNFNDFYPTGDPDLAYYETYSGRFGNDNDYVLIGLEAPRGRTVFEPGFAQRIDTFTRFAQRQHNVVHVLSPTTASNPVVEGLGVFNIPYLHLDRLNDPSSRAQDSALIFRTPGLVGNLFARDAQSVTVVLQTTPDLKKPPGDTLMSNLRTELQRLGFADERVHLGGKMVAQSVFVDRLRVEMAVFVSLSVLLVMCLLWFTFRAWWGVVLPLTVVAGATIGGLALVGWSGAGIDLMTALLPVMMCVVGIADSVHLLTRYVTETGEGTATVPALRISMRESMFGSGLSALTTSLGFFTLTTSHIRPIHNFGLYTGLAVLIAYVLTFTLLPALLVLLPRPQQRYGAGRSWDGPLTRLLRVVLVRRRWIMAGAALLLVGSLTAASRVRLESRLLDDLADDDPVQLDFRFFEQKFAGVRPFEMHLLPQGGRSIYDLGVLREIEEIENYLGREYGLHFVASPVTVVKSIRKALNGGALEEYRLPSSETEMKRLLRQVRKLGKRPEFRALATPQATEGRLTGRMPDPGSTTVAKLNAGLRRFQLQHTNTNVLRTRQTGSALLIDKNNQNLTRDMLVGIGVDVLMVTAIVLVLFRSLRMVPVVLIPNLLPIVVVAGVMGVCGVPMKVSTSIIFTIAFGIAVDDTIHFISKLRLMLGKEPTVKRAVSRTYRLAGKAVIVTSMILVGGFSTLLFSSFDGTFYVGLLIGLTLLFGVIAELTLLPILVLLFYRNPRVGKAKQLRAEVAEV</sequence>
<feature type="transmembrane region" description="Helical" evidence="7">
    <location>
        <begin position="625"/>
        <end position="649"/>
    </location>
</feature>